<dbReference type="InterPro" id="IPR006212">
    <property type="entry name" value="Furin_repeat"/>
</dbReference>
<comment type="caution">
    <text evidence="4">The sequence shown here is derived from an EMBL/GenBank/DDBJ whole genome shotgun (WGS) entry which is preliminary data.</text>
</comment>
<dbReference type="EMBL" id="VSWD01000010">
    <property type="protein sequence ID" value="KAK3091329.1"/>
    <property type="molecule type" value="Genomic_DNA"/>
</dbReference>
<proteinExistence type="predicted"/>
<protein>
    <recommendedName>
        <fullName evidence="3">EGF-like domain-containing protein</fullName>
    </recommendedName>
</protein>
<feature type="domain" description="EGF-like" evidence="3">
    <location>
        <begin position="1035"/>
        <end position="1068"/>
    </location>
</feature>
<dbReference type="InterPro" id="IPR042635">
    <property type="entry name" value="MEGF10/SREC1/2-like"/>
</dbReference>
<reference evidence="4" key="1">
    <citation type="submission" date="2019-08" db="EMBL/GenBank/DDBJ databases">
        <title>The improved chromosome-level genome for the pearl oyster Pinctada fucata martensii using PacBio sequencing and Hi-C.</title>
        <authorList>
            <person name="Zheng Z."/>
        </authorList>
    </citation>
    <scope>NUCLEOTIDE SEQUENCE</scope>
    <source>
        <strain evidence="4">ZZ-2019</strain>
        <tissue evidence="4">Adductor muscle</tissue>
    </source>
</reference>
<dbReference type="AlphaFoldDB" id="A0AA89BUI8"/>
<name>A0AA89BUI8_PINIB</name>
<feature type="domain" description="EGF-like" evidence="3">
    <location>
        <begin position="491"/>
        <end position="519"/>
    </location>
</feature>
<keyword evidence="5" id="KW-1185">Reference proteome</keyword>
<feature type="domain" description="EGF-like" evidence="3">
    <location>
        <begin position="460"/>
        <end position="489"/>
    </location>
</feature>
<dbReference type="GO" id="GO:0005044">
    <property type="term" value="F:scavenger receptor activity"/>
    <property type="evidence" value="ECO:0007669"/>
    <property type="project" value="InterPro"/>
</dbReference>
<evidence type="ECO:0000259" key="3">
    <source>
        <dbReference type="SMART" id="SM00181"/>
    </source>
</evidence>
<feature type="domain" description="EGF-like" evidence="3">
    <location>
        <begin position="553"/>
        <end position="582"/>
    </location>
</feature>
<feature type="domain" description="EGF-like" evidence="3">
    <location>
        <begin position="828"/>
        <end position="861"/>
    </location>
</feature>
<dbReference type="InterPro" id="IPR009030">
    <property type="entry name" value="Growth_fac_rcpt_cys_sf"/>
</dbReference>
<feature type="domain" description="EGF-like" evidence="3">
    <location>
        <begin position="894"/>
        <end position="928"/>
    </location>
</feature>
<evidence type="ECO:0000256" key="1">
    <source>
        <dbReference type="ARBA" id="ARBA00022536"/>
    </source>
</evidence>
<evidence type="ECO:0000256" key="2">
    <source>
        <dbReference type="SAM" id="Phobius"/>
    </source>
</evidence>
<feature type="domain" description="EGF-like" evidence="3">
    <location>
        <begin position="194"/>
        <end position="222"/>
    </location>
</feature>
<dbReference type="SMART" id="SM00261">
    <property type="entry name" value="FU"/>
    <property type="match status" value="8"/>
</dbReference>
<keyword evidence="2" id="KW-1133">Transmembrane helix</keyword>
<keyword evidence="1" id="KW-0245">EGF-like domain</keyword>
<sequence length="1203" mass="131247">MFSFSSFLGGVKCIYCASGCDNITGTCQKCIDGFYGSKCELACERSCRNCDKNTGVCTTCLDGWRGEDCSLPCNENCHLCDKDSGRCTLCRERRWGDSCQSFCTSNCHACNATNGDCIVCSLGFFGQNCEKQCGNCKRNICERTTGACVYDCNEGWHGPQCNRPCLNNCLMCEKQTGECIMCKGRLWGESCTLNCKENCDFCNITTGECVECKVGYYGKTCQEKCGNCQQEACDKDTGQCLYQCKDGYFGLKCDNKCLENCTRCSFRDSCLVCKPGLTGETCDIQCPSICQSCHVDELTNKVMCSQCKAEKRLPERNCTCSDKKCLRFNTEQPGFGRLCEECESGTGWFWHQGTCCPCLNCKGGIEQCAHNGTCLQGCKPGFYPKNEGCNLDCDIPNCVWCEPFFSYGKVCVGCEDGYYPSGGACAKCNQNCKNGLCNNKTGECLDGCVPGWYDNRCDTRCDYRRCDACDEKLGYCSLCKAGYWGKNCENKCSDKCIRCNQDTGECLQCFGNFFGPNCTGSCNNCIDEKCNKVDGQCQLGCKPGYYGPKCNNACQSGCAVCENGTSCSTCTQGLSYKNGKCVQDCVNCTDVQCDINGICQKGCVSGHFGPKCQGMCSSGCDLCTKGSTCDVCLSTHKMNNGVCISNCEKCVNSTCDNEGKCSHGCIGGWFGEDCNRECMEGCGKCTQADVCTDCKTNYKLIDSSCVRHCPNCLLGHCNSNFECVLGCTLRWFGLKCDKKCSDGCLTCYHEKECRRCANRMTLSEGFCFAACENCKFKECTSNEYCVNGCIDGWYDGKCNKRCSEGCVSCASFGECSSCQKGYDLIDSKCLKKCINCLEESCDKDGICNLGCKDGWYGFLCHSKCSNECKTCHDGQGWICSSCNDGSYGLQCEKSCPSTCVSCQVDKTTKKLTCNSCKRGYSVPEKDCSCTNTKCVTFASSSTDNKKCSVCTEGWYPNKEGFCCPCRNCAGGNNVCNGTSTCSNGCVPGWISPKTGCDVKCDVDGCTECISNEKEQIQCKNCQDGYYLESSNKCTPCSTHCAGKEHLCDRLTGKCLEGCEPGWKGDRCTAISRKKTTIHRVISPQGSVIMGVSTDGEVMSVETSVASTALITRVTDSQGNVPRVVTKVGREKCARTKALIVLPSIGLIAGGVTAAIVFIFMMTFLIFFIYKCRTKKKERENSSEAVRCPNTAHVNHGMLMDSVM</sequence>
<dbReference type="Proteomes" id="UP001186944">
    <property type="component" value="Unassembled WGS sequence"/>
</dbReference>
<feature type="domain" description="EGF-like" evidence="3">
    <location>
        <begin position="285"/>
        <end position="319"/>
    </location>
</feature>
<keyword evidence="2" id="KW-0812">Transmembrane</keyword>
<feature type="domain" description="EGF-like" evidence="3">
    <location>
        <begin position="42"/>
        <end position="70"/>
    </location>
</feature>
<feature type="domain" description="EGF-like" evidence="3">
    <location>
        <begin position="427"/>
        <end position="458"/>
    </location>
</feature>
<feature type="domain" description="EGF-like" evidence="3">
    <location>
        <begin position="999"/>
        <end position="1034"/>
    </location>
</feature>
<feature type="domain" description="EGF-like" evidence="3">
    <location>
        <begin position="256"/>
        <end position="283"/>
    </location>
</feature>
<dbReference type="PANTHER" id="PTHR24043">
    <property type="entry name" value="SCAVENGER RECEPTOR CLASS F"/>
    <property type="match status" value="1"/>
</dbReference>
<organism evidence="4 5">
    <name type="scientific">Pinctada imbricata</name>
    <name type="common">Atlantic pearl-oyster</name>
    <name type="synonym">Pinctada martensii</name>
    <dbReference type="NCBI Taxonomy" id="66713"/>
    <lineage>
        <taxon>Eukaryota</taxon>
        <taxon>Metazoa</taxon>
        <taxon>Spiralia</taxon>
        <taxon>Lophotrochozoa</taxon>
        <taxon>Mollusca</taxon>
        <taxon>Bivalvia</taxon>
        <taxon>Autobranchia</taxon>
        <taxon>Pteriomorphia</taxon>
        <taxon>Pterioida</taxon>
        <taxon>Pterioidea</taxon>
        <taxon>Pteriidae</taxon>
        <taxon>Pinctada</taxon>
    </lineage>
</organism>
<feature type="domain" description="EGF-like" evidence="3">
    <location>
        <begin position="102"/>
        <end position="130"/>
    </location>
</feature>
<dbReference type="InterPro" id="IPR000742">
    <property type="entry name" value="EGF"/>
</dbReference>
<feature type="domain" description="EGF-like" evidence="3">
    <location>
        <begin position="863"/>
        <end position="892"/>
    </location>
</feature>
<accession>A0AA89BUI8</accession>
<dbReference type="SUPFAM" id="SSF57184">
    <property type="entry name" value="Growth factor receptor domain"/>
    <property type="match status" value="1"/>
</dbReference>
<feature type="domain" description="EGF-like" evidence="3">
    <location>
        <begin position="15"/>
        <end position="40"/>
    </location>
</feature>
<feature type="transmembrane region" description="Helical" evidence="2">
    <location>
        <begin position="1139"/>
        <end position="1169"/>
    </location>
</feature>
<keyword evidence="2" id="KW-0472">Membrane</keyword>
<evidence type="ECO:0000313" key="5">
    <source>
        <dbReference type="Proteomes" id="UP001186944"/>
    </source>
</evidence>
<gene>
    <name evidence="4" type="ORF">FSP39_018982</name>
</gene>
<feature type="domain" description="EGF-like" evidence="3">
    <location>
        <begin position="677"/>
        <end position="706"/>
    </location>
</feature>
<dbReference type="SMART" id="SM00181">
    <property type="entry name" value="EGF"/>
    <property type="match status" value="17"/>
</dbReference>
<evidence type="ECO:0000313" key="4">
    <source>
        <dbReference type="EMBL" id="KAK3091329.1"/>
    </source>
</evidence>
<feature type="domain" description="EGF-like" evidence="3">
    <location>
        <begin position="72"/>
        <end position="100"/>
    </location>
</feature>